<dbReference type="Pfam" id="PF00342">
    <property type="entry name" value="PGI"/>
    <property type="match status" value="1"/>
</dbReference>
<dbReference type="PANTHER" id="PTHR11469:SF1">
    <property type="entry name" value="GLUCOSE-6-PHOSPHATE ISOMERASE"/>
    <property type="match status" value="1"/>
</dbReference>
<dbReference type="InterPro" id="IPR046348">
    <property type="entry name" value="SIS_dom_sf"/>
</dbReference>
<evidence type="ECO:0000256" key="1">
    <source>
        <dbReference type="ARBA" id="ARBA00004926"/>
    </source>
</evidence>
<evidence type="ECO:0000256" key="2">
    <source>
        <dbReference type="ARBA" id="ARBA00006604"/>
    </source>
</evidence>
<dbReference type="NCBIfam" id="NF010697">
    <property type="entry name" value="PRK14097.1"/>
    <property type="match status" value="1"/>
</dbReference>
<name>A0ABR6WWB8_9FIRM</name>
<protein>
    <recommendedName>
        <fullName evidence="7">Glucose-6-phosphate isomerase</fullName>
        <shortName evidence="7">GPI</shortName>
        <ecNumber evidence="7">5.3.1.9</ecNumber>
    </recommendedName>
    <alternativeName>
        <fullName evidence="7">Phosphoglucose isomerase</fullName>
        <shortName evidence="7">PGI</shortName>
    </alternativeName>
    <alternativeName>
        <fullName evidence="7">Phosphohexose isomerase</fullName>
        <shortName evidence="7">PHI</shortName>
    </alternativeName>
</protein>
<comment type="catalytic activity">
    <reaction evidence="6 7 8">
        <text>alpha-D-glucose 6-phosphate = beta-D-fructose 6-phosphate</text>
        <dbReference type="Rhea" id="RHEA:11816"/>
        <dbReference type="ChEBI" id="CHEBI:57634"/>
        <dbReference type="ChEBI" id="CHEBI:58225"/>
        <dbReference type="EC" id="5.3.1.9"/>
    </reaction>
</comment>
<dbReference type="PRINTS" id="PR00662">
    <property type="entry name" value="G6PISOMERASE"/>
</dbReference>
<dbReference type="SUPFAM" id="SSF53697">
    <property type="entry name" value="SIS domain"/>
    <property type="match status" value="1"/>
</dbReference>
<evidence type="ECO:0000256" key="6">
    <source>
        <dbReference type="ARBA" id="ARBA00029321"/>
    </source>
</evidence>
<gene>
    <name evidence="7" type="primary">pgi</name>
    <name evidence="9" type="ORF">GH808_10210</name>
</gene>
<accession>A0ABR6WWB8</accession>
<organism evidence="9 10">
    <name type="scientific">Acetobacterium fimetarium</name>
    <dbReference type="NCBI Taxonomy" id="52691"/>
    <lineage>
        <taxon>Bacteria</taxon>
        <taxon>Bacillati</taxon>
        <taxon>Bacillota</taxon>
        <taxon>Clostridia</taxon>
        <taxon>Eubacteriales</taxon>
        <taxon>Eubacteriaceae</taxon>
        <taxon>Acetobacterium</taxon>
    </lineage>
</organism>
<dbReference type="EMBL" id="WJBC01000014">
    <property type="protein sequence ID" value="MBC3804803.1"/>
    <property type="molecule type" value="Genomic_DNA"/>
</dbReference>
<dbReference type="PROSITE" id="PS51463">
    <property type="entry name" value="P_GLUCOSE_ISOMERASE_3"/>
    <property type="match status" value="1"/>
</dbReference>
<evidence type="ECO:0000256" key="5">
    <source>
        <dbReference type="ARBA" id="ARBA00023235"/>
    </source>
</evidence>
<keyword evidence="10" id="KW-1185">Reference proteome</keyword>
<dbReference type="GO" id="GO:0004347">
    <property type="term" value="F:glucose-6-phosphate isomerase activity"/>
    <property type="evidence" value="ECO:0007669"/>
    <property type="project" value="UniProtKB-EC"/>
</dbReference>
<dbReference type="InterPro" id="IPR035482">
    <property type="entry name" value="SIS_PGI_2"/>
</dbReference>
<dbReference type="RefSeq" id="WP_186842688.1">
    <property type="nucleotide sequence ID" value="NZ_WJBC01000014.1"/>
</dbReference>
<dbReference type="InterPro" id="IPR035476">
    <property type="entry name" value="SIS_PGI_1"/>
</dbReference>
<evidence type="ECO:0000313" key="9">
    <source>
        <dbReference type="EMBL" id="MBC3804803.1"/>
    </source>
</evidence>
<keyword evidence="7" id="KW-0963">Cytoplasm</keyword>
<dbReference type="Proteomes" id="UP000603234">
    <property type="component" value="Unassembled WGS sequence"/>
</dbReference>
<evidence type="ECO:0000256" key="4">
    <source>
        <dbReference type="ARBA" id="ARBA00023152"/>
    </source>
</evidence>
<comment type="function">
    <text evidence="7">Catalyzes the reversible isomerization of glucose-6-phosphate to fructose-6-phosphate.</text>
</comment>
<keyword evidence="3 7" id="KW-0312">Gluconeogenesis</keyword>
<comment type="caution">
    <text evidence="7">Lacks conserved residue(s) required for the propagation of feature annotation.</text>
</comment>
<comment type="similarity">
    <text evidence="2 7 8">Belongs to the GPI family.</text>
</comment>
<feature type="active site" description="Proton donor" evidence="7">
    <location>
        <position position="287"/>
    </location>
</feature>
<evidence type="ECO:0000256" key="7">
    <source>
        <dbReference type="HAMAP-Rule" id="MF_00473"/>
    </source>
</evidence>
<dbReference type="PROSITE" id="PS00174">
    <property type="entry name" value="P_GLUCOSE_ISOMERASE_2"/>
    <property type="match status" value="1"/>
</dbReference>
<dbReference type="InterPro" id="IPR018189">
    <property type="entry name" value="Phosphoglucose_isomerase_CS"/>
</dbReference>
<evidence type="ECO:0000256" key="8">
    <source>
        <dbReference type="RuleBase" id="RU000612"/>
    </source>
</evidence>
<dbReference type="PANTHER" id="PTHR11469">
    <property type="entry name" value="GLUCOSE-6-PHOSPHATE ISOMERASE"/>
    <property type="match status" value="1"/>
</dbReference>
<dbReference type="PROSITE" id="PS00765">
    <property type="entry name" value="P_GLUCOSE_ISOMERASE_1"/>
    <property type="match status" value="1"/>
</dbReference>
<dbReference type="Gene3D" id="3.40.50.10490">
    <property type="entry name" value="Glucose-6-phosphate isomerase like protein, domain 1"/>
    <property type="match status" value="2"/>
</dbReference>
<keyword evidence="4 7" id="KW-0324">Glycolysis</keyword>
<comment type="caution">
    <text evidence="9">The sequence shown here is derived from an EMBL/GenBank/DDBJ whole genome shotgun (WGS) entry which is preliminary data.</text>
</comment>
<dbReference type="HAMAP" id="MF_00473">
    <property type="entry name" value="G6P_isomerase"/>
    <property type="match status" value="1"/>
</dbReference>
<reference evidence="9 10" key="1">
    <citation type="journal article" date="2020" name="mSystems">
        <title>Defining Genomic and Predicted Metabolic Features of the Acetobacterium Genus.</title>
        <authorList>
            <person name="Ross D.E."/>
            <person name="Marshall C.W."/>
            <person name="Gulliver D."/>
            <person name="May H.D."/>
            <person name="Norman R.S."/>
        </authorList>
    </citation>
    <scope>NUCLEOTIDE SEQUENCE [LARGE SCALE GENOMIC DNA]</scope>
    <source>
        <strain evidence="9 10">DSM 8238</strain>
    </source>
</reference>
<dbReference type="EC" id="5.3.1.9" evidence="7"/>
<keyword evidence="5 7" id="KW-0413">Isomerase</keyword>
<evidence type="ECO:0000256" key="3">
    <source>
        <dbReference type="ARBA" id="ARBA00022432"/>
    </source>
</evidence>
<proteinExistence type="inferred from homology"/>
<dbReference type="InterPro" id="IPR001672">
    <property type="entry name" value="G6P_Isomerase"/>
</dbReference>
<evidence type="ECO:0000313" key="10">
    <source>
        <dbReference type="Proteomes" id="UP000603234"/>
    </source>
</evidence>
<comment type="pathway">
    <text evidence="7">Carbohydrate biosynthesis; gluconeogenesis.</text>
</comment>
<comment type="pathway">
    <text evidence="1 7 8">Carbohydrate degradation; glycolysis; D-glyceraldehyde 3-phosphate and glycerone phosphate from D-glucose: step 2/4.</text>
</comment>
<feature type="active site" evidence="7">
    <location>
        <position position="422"/>
    </location>
</feature>
<dbReference type="CDD" id="cd05015">
    <property type="entry name" value="SIS_PGI_1"/>
    <property type="match status" value="1"/>
</dbReference>
<dbReference type="CDD" id="cd05016">
    <property type="entry name" value="SIS_PGI_2"/>
    <property type="match status" value="1"/>
</dbReference>
<sequence>MSIHFDFSYTDIKPGEFENRFDQLAQANEDLMNKTGIGNDFLGWVDYPVKYDKNEFARIKKAAKKIQENCDALVVIGIGGSYLGSQAVIAALTSPFYNDEPRSKRKAPKIYFAGQNISGKYLENLLALLKDQEVCVNVISKSGTTTEAAIAFRFFKEFIEKKYGKNEAKERIFVTTDESKGALKFMANKEGYECFVIPDDVGGRYSVYTAVGLLPIAAAGIDIDALMAGAKAGYEDYQNPHFDENPCFQYALYRNVLYNSGKKIEILVDYEPSLSYFSEWWKQLFGESDGKDGKGLFPAAVHFSTDLHSLGQMIQDGPKNHFETVLIIDEEQSAIAVLHDEADLEGLNYLAGRKLDAINEKAFKGTLLAHVDGNVPNGIIHLDRLDAFTMGKLIYFFEKACGLDGYLLGVNPFDQPGVEAYKKNMFALLHKPGYEALTAELEKRL</sequence>
<comment type="subcellular location">
    <subcellularLocation>
        <location evidence="7">Cytoplasm</location>
    </subcellularLocation>
</comment>